<organism evidence="5 6">
    <name type="scientific">Dissostichus eleginoides</name>
    <name type="common">Patagonian toothfish</name>
    <name type="synonym">Dissostichus amissus</name>
    <dbReference type="NCBI Taxonomy" id="100907"/>
    <lineage>
        <taxon>Eukaryota</taxon>
        <taxon>Metazoa</taxon>
        <taxon>Chordata</taxon>
        <taxon>Craniata</taxon>
        <taxon>Vertebrata</taxon>
        <taxon>Euteleostomi</taxon>
        <taxon>Actinopterygii</taxon>
        <taxon>Neopterygii</taxon>
        <taxon>Teleostei</taxon>
        <taxon>Neoteleostei</taxon>
        <taxon>Acanthomorphata</taxon>
        <taxon>Eupercaria</taxon>
        <taxon>Perciformes</taxon>
        <taxon>Notothenioidei</taxon>
        <taxon>Nototheniidae</taxon>
        <taxon>Dissostichus</taxon>
    </lineage>
</organism>
<evidence type="ECO:0000256" key="1">
    <source>
        <dbReference type="ARBA" id="ARBA00022679"/>
    </source>
</evidence>
<evidence type="ECO:0000313" key="5">
    <source>
        <dbReference type="EMBL" id="KAK1904320.1"/>
    </source>
</evidence>
<dbReference type="InterPro" id="IPR000569">
    <property type="entry name" value="HECT_dom"/>
</dbReference>
<dbReference type="SUPFAM" id="SSF56204">
    <property type="entry name" value="Hect, E3 ligase catalytic domain"/>
    <property type="match status" value="1"/>
</dbReference>
<keyword evidence="2 3" id="KW-0833">Ubl conjugation pathway</keyword>
<keyword evidence="6" id="KW-1185">Reference proteome</keyword>
<dbReference type="InterPro" id="IPR035983">
    <property type="entry name" value="Hect_E3_ubiquitin_ligase"/>
</dbReference>
<dbReference type="GO" id="GO:0004842">
    <property type="term" value="F:ubiquitin-protein transferase activity"/>
    <property type="evidence" value="ECO:0007669"/>
    <property type="project" value="InterPro"/>
</dbReference>
<keyword evidence="1" id="KW-0808">Transferase</keyword>
<dbReference type="PROSITE" id="PS50237">
    <property type="entry name" value="HECT"/>
    <property type="match status" value="1"/>
</dbReference>
<evidence type="ECO:0000259" key="4">
    <source>
        <dbReference type="PROSITE" id="PS50237"/>
    </source>
</evidence>
<gene>
    <name evidence="5" type="ORF">KUDE01_011502</name>
</gene>
<evidence type="ECO:0000256" key="2">
    <source>
        <dbReference type="ARBA" id="ARBA00022786"/>
    </source>
</evidence>
<reference evidence="5" key="1">
    <citation type="submission" date="2023-04" db="EMBL/GenBank/DDBJ databases">
        <title>Chromosome-level genome of Chaenocephalus aceratus.</title>
        <authorList>
            <person name="Park H."/>
        </authorList>
    </citation>
    <scope>NUCLEOTIDE SEQUENCE</scope>
    <source>
        <strain evidence="5">DE</strain>
        <tissue evidence="5">Muscle</tissue>
    </source>
</reference>
<protein>
    <submittedName>
        <fullName evidence="5">Apoptosis-resistant E3 ubiquitin protein ligase 1</fullName>
    </submittedName>
</protein>
<dbReference type="Pfam" id="PF00632">
    <property type="entry name" value="HECT"/>
    <property type="match status" value="1"/>
</dbReference>
<accession>A0AAD9CM35</accession>
<feature type="active site" description="Glycyl thioester intermediate" evidence="3">
    <location>
        <position position="222"/>
    </location>
</feature>
<dbReference type="AlphaFoldDB" id="A0AAD9CM35"/>
<comment type="caution">
    <text evidence="5">The sequence shown here is derived from an EMBL/GenBank/DDBJ whole genome shotgun (WGS) entry which is preliminary data.</text>
</comment>
<dbReference type="EMBL" id="JASDAP010000004">
    <property type="protein sequence ID" value="KAK1904320.1"/>
    <property type="molecule type" value="Genomic_DNA"/>
</dbReference>
<evidence type="ECO:0000313" key="6">
    <source>
        <dbReference type="Proteomes" id="UP001228049"/>
    </source>
</evidence>
<proteinExistence type="predicted"/>
<dbReference type="Proteomes" id="UP001228049">
    <property type="component" value="Unassembled WGS sequence"/>
</dbReference>
<name>A0AAD9CM35_DISEL</name>
<sequence>MAMQKLKTGFSINLGCAALTSLFEGEMEHRVPSAAAVLRESNLFEMAASAFTLLDCPDLDHLETIGFLKNTQLTAQETTSVTDLCLSWDLPVPTSTNHDWLFQELLSHAVLHRVRQRIKQIHKGLKETGIWPLVSNRPDVHPILFPREKNDELNSQTVIQNIHWPQPKSDSDEDDAVPLEKVKEASPKVLRDFMKFWVGWELLTTNLEVEVVTSTYPVALTCFLKLKFPSHYQTYEKFHQDLMMALSSISSGFGLV</sequence>
<dbReference type="Gene3D" id="3.30.2410.10">
    <property type="entry name" value="Hect, E3 ligase catalytic domain"/>
    <property type="match status" value="1"/>
</dbReference>
<evidence type="ECO:0000256" key="3">
    <source>
        <dbReference type="PROSITE-ProRule" id="PRU00104"/>
    </source>
</evidence>
<feature type="domain" description="HECT" evidence="4">
    <location>
        <begin position="217"/>
        <end position="256"/>
    </location>
</feature>